<reference evidence="1" key="1">
    <citation type="submission" date="2020-05" db="EMBL/GenBank/DDBJ databases">
        <authorList>
            <person name="Chiriac C."/>
            <person name="Salcher M."/>
            <person name="Ghai R."/>
            <person name="Kavagutti S V."/>
        </authorList>
    </citation>
    <scope>NUCLEOTIDE SEQUENCE</scope>
</reference>
<name>A0A6J5T834_9CAUD</name>
<sequence>MALLDEIRQLAESPYDGFIFSPHPEKEHHTHIESFCYHDPGEGLGEASFGKNYEILFLEPDKDEMIVEDRFTAILSDPVVYLHHLVKSGFYGIIGRKTTTSHLFFDSVIEETI</sequence>
<evidence type="ECO:0000313" key="1">
    <source>
        <dbReference type="EMBL" id="CAB4222657.1"/>
    </source>
</evidence>
<proteinExistence type="predicted"/>
<organism evidence="1">
    <name type="scientific">uncultured Caudovirales phage</name>
    <dbReference type="NCBI Taxonomy" id="2100421"/>
    <lineage>
        <taxon>Viruses</taxon>
        <taxon>Duplodnaviria</taxon>
        <taxon>Heunggongvirae</taxon>
        <taxon>Uroviricota</taxon>
        <taxon>Caudoviricetes</taxon>
        <taxon>Peduoviridae</taxon>
        <taxon>Maltschvirus</taxon>
        <taxon>Maltschvirus maltsch</taxon>
    </lineage>
</organism>
<protein>
    <submittedName>
        <fullName evidence="1">Uncharacterized protein</fullName>
    </submittedName>
</protein>
<gene>
    <name evidence="1" type="ORF">UFOVP1655_167</name>
</gene>
<dbReference type="EMBL" id="LR797523">
    <property type="protein sequence ID" value="CAB4222657.1"/>
    <property type="molecule type" value="Genomic_DNA"/>
</dbReference>
<accession>A0A6J5T834</accession>